<evidence type="ECO:0000313" key="3">
    <source>
        <dbReference type="Proteomes" id="UP001363010"/>
    </source>
</evidence>
<reference evidence="2 3" key="1">
    <citation type="submission" date="2024-03" db="EMBL/GenBank/DDBJ databases">
        <title>Novel species of the genus Variovorax.</title>
        <authorList>
            <person name="Liu Q."/>
            <person name="Xin Y.-H."/>
        </authorList>
    </citation>
    <scope>NUCLEOTIDE SEQUENCE [LARGE SCALE GENOMIC DNA]</scope>
    <source>
        <strain evidence="2 3">KACC 18501</strain>
    </source>
</reference>
<proteinExistence type="predicted"/>
<name>A0ABU8W005_9BURK</name>
<sequence>MIFDSKRRHAQEAEEDEAVTLAKAPYEASAVPPDELRTPPPAVVNRLAERGAYPEDRQDIERRADAAVDQSATRGTPEPDRTVAHTHIGTDAGAGTKKGDLDDLDPVLPLEVAEDFRRGWDAVQIAFVDDPQQAVRDADQLVNGVLRRLGETFTLEHTRVETQAAHADSDSTENLRVAMRRYRSFLNRLLSV</sequence>
<organism evidence="2 3">
    <name type="scientific">Variovorax humicola</name>
    <dbReference type="NCBI Taxonomy" id="1769758"/>
    <lineage>
        <taxon>Bacteria</taxon>
        <taxon>Pseudomonadati</taxon>
        <taxon>Pseudomonadota</taxon>
        <taxon>Betaproteobacteria</taxon>
        <taxon>Burkholderiales</taxon>
        <taxon>Comamonadaceae</taxon>
        <taxon>Variovorax</taxon>
    </lineage>
</organism>
<dbReference type="RefSeq" id="WP_340363733.1">
    <property type="nucleotide sequence ID" value="NZ_JBBKZV010000005.1"/>
</dbReference>
<dbReference type="Proteomes" id="UP001363010">
    <property type="component" value="Unassembled WGS sequence"/>
</dbReference>
<keyword evidence="3" id="KW-1185">Reference proteome</keyword>
<feature type="region of interest" description="Disordered" evidence="1">
    <location>
        <begin position="1"/>
        <end position="100"/>
    </location>
</feature>
<evidence type="ECO:0000313" key="2">
    <source>
        <dbReference type="EMBL" id="MEJ8822697.1"/>
    </source>
</evidence>
<feature type="compositionally biased region" description="Basic and acidic residues" evidence="1">
    <location>
        <begin position="47"/>
        <end position="66"/>
    </location>
</feature>
<gene>
    <name evidence="2" type="ORF">WKW80_11735</name>
</gene>
<evidence type="ECO:0000256" key="1">
    <source>
        <dbReference type="SAM" id="MobiDB-lite"/>
    </source>
</evidence>
<comment type="caution">
    <text evidence="2">The sequence shown here is derived from an EMBL/GenBank/DDBJ whole genome shotgun (WGS) entry which is preliminary data.</text>
</comment>
<protein>
    <submittedName>
        <fullName evidence="2">Uncharacterized protein</fullName>
    </submittedName>
</protein>
<accession>A0ABU8W005</accession>
<dbReference type="EMBL" id="JBBKZV010000005">
    <property type="protein sequence ID" value="MEJ8822697.1"/>
    <property type="molecule type" value="Genomic_DNA"/>
</dbReference>